<dbReference type="AlphaFoldDB" id="A0A8K0SGQ9"/>
<accession>A0A8K0SGQ9</accession>
<organism evidence="1 2">
    <name type="scientific">Stachybotrys elegans</name>
    <dbReference type="NCBI Taxonomy" id="80388"/>
    <lineage>
        <taxon>Eukaryota</taxon>
        <taxon>Fungi</taxon>
        <taxon>Dikarya</taxon>
        <taxon>Ascomycota</taxon>
        <taxon>Pezizomycotina</taxon>
        <taxon>Sordariomycetes</taxon>
        <taxon>Hypocreomycetidae</taxon>
        <taxon>Hypocreales</taxon>
        <taxon>Stachybotryaceae</taxon>
        <taxon>Stachybotrys</taxon>
    </lineage>
</organism>
<evidence type="ECO:0000313" key="2">
    <source>
        <dbReference type="Proteomes" id="UP000813444"/>
    </source>
</evidence>
<proteinExistence type="predicted"/>
<evidence type="ECO:0000313" key="1">
    <source>
        <dbReference type="EMBL" id="KAH7303565.1"/>
    </source>
</evidence>
<reference evidence="1" key="1">
    <citation type="journal article" date="2021" name="Nat. Commun.">
        <title>Genetic determinants of endophytism in the Arabidopsis root mycobiome.</title>
        <authorList>
            <person name="Mesny F."/>
            <person name="Miyauchi S."/>
            <person name="Thiergart T."/>
            <person name="Pickel B."/>
            <person name="Atanasova L."/>
            <person name="Karlsson M."/>
            <person name="Huettel B."/>
            <person name="Barry K.W."/>
            <person name="Haridas S."/>
            <person name="Chen C."/>
            <person name="Bauer D."/>
            <person name="Andreopoulos W."/>
            <person name="Pangilinan J."/>
            <person name="LaButti K."/>
            <person name="Riley R."/>
            <person name="Lipzen A."/>
            <person name="Clum A."/>
            <person name="Drula E."/>
            <person name="Henrissat B."/>
            <person name="Kohler A."/>
            <person name="Grigoriev I.V."/>
            <person name="Martin F.M."/>
            <person name="Hacquard S."/>
        </authorList>
    </citation>
    <scope>NUCLEOTIDE SEQUENCE</scope>
    <source>
        <strain evidence="1">MPI-CAGE-CH-0235</strain>
    </source>
</reference>
<comment type="caution">
    <text evidence="1">The sequence shown here is derived from an EMBL/GenBank/DDBJ whole genome shotgun (WGS) entry which is preliminary data.</text>
</comment>
<gene>
    <name evidence="1" type="ORF">B0I35DRAFT_415030</name>
</gene>
<name>A0A8K0SGQ9_9HYPO</name>
<sequence length="170" mass="18956">MLLLFASGVTTASMLLRRPQSTLSNFAVLTASRAALADSFMLFMVFGRPRFGGLKLQAKPAGARLNEVYECRPIREPRDFPGIYIERDREDNTTDIVQEAQAKEMLSKFAPGCSIQPKRLGLLGLLFLQTGESNLWLLNRYAKSGYLAGLQKMNETTKAKGRKTTEMSVM</sequence>
<dbReference type="Proteomes" id="UP000813444">
    <property type="component" value="Unassembled WGS sequence"/>
</dbReference>
<keyword evidence="2" id="KW-1185">Reference proteome</keyword>
<protein>
    <submittedName>
        <fullName evidence="1">Uncharacterized protein</fullName>
    </submittedName>
</protein>
<dbReference type="EMBL" id="JAGPNK010000031">
    <property type="protein sequence ID" value="KAH7303565.1"/>
    <property type="molecule type" value="Genomic_DNA"/>
</dbReference>